<evidence type="ECO:0000259" key="2">
    <source>
        <dbReference type="Pfam" id="PF25534"/>
    </source>
</evidence>
<evidence type="ECO:0000313" key="4">
    <source>
        <dbReference type="Proteomes" id="UP001556367"/>
    </source>
</evidence>
<feature type="compositionally biased region" description="Basic and acidic residues" evidence="1">
    <location>
        <begin position="253"/>
        <end position="270"/>
    </location>
</feature>
<dbReference type="PANTHER" id="PTHR36223">
    <property type="entry name" value="BETA-LACTAMASE-TYPE TRANSPEPTIDASE FOLD DOMAIN CONTAINING PROTEIN"/>
    <property type="match status" value="1"/>
</dbReference>
<name>A0ABR3JD54_9AGAR</name>
<proteinExistence type="predicted"/>
<reference evidence="4" key="1">
    <citation type="submission" date="2024-06" db="EMBL/GenBank/DDBJ databases">
        <title>Multi-omics analyses provide insights into the biosynthesis of the anticancer antibiotic pleurotin in Hohenbuehelia grisea.</title>
        <authorList>
            <person name="Weaver J.A."/>
            <person name="Alberti F."/>
        </authorList>
    </citation>
    <scope>NUCLEOTIDE SEQUENCE [LARGE SCALE GENOMIC DNA]</scope>
    <source>
        <strain evidence="4">T-177</strain>
    </source>
</reference>
<keyword evidence="4" id="KW-1185">Reference proteome</keyword>
<feature type="region of interest" description="Disordered" evidence="1">
    <location>
        <begin position="210"/>
        <end position="307"/>
    </location>
</feature>
<dbReference type="PANTHER" id="PTHR36223:SF1">
    <property type="entry name" value="TRANSCRIPTION ELONGATION FACTOR EAF N-TERMINAL DOMAIN-CONTAINING PROTEIN"/>
    <property type="match status" value="1"/>
</dbReference>
<dbReference type="InterPro" id="IPR057678">
    <property type="entry name" value="DUF7918"/>
</dbReference>
<organism evidence="3 4">
    <name type="scientific">Hohenbuehelia grisea</name>
    <dbReference type="NCBI Taxonomy" id="104357"/>
    <lineage>
        <taxon>Eukaryota</taxon>
        <taxon>Fungi</taxon>
        <taxon>Dikarya</taxon>
        <taxon>Basidiomycota</taxon>
        <taxon>Agaricomycotina</taxon>
        <taxon>Agaricomycetes</taxon>
        <taxon>Agaricomycetidae</taxon>
        <taxon>Agaricales</taxon>
        <taxon>Pleurotineae</taxon>
        <taxon>Pleurotaceae</taxon>
        <taxon>Hohenbuehelia</taxon>
    </lineage>
</organism>
<evidence type="ECO:0000313" key="3">
    <source>
        <dbReference type="EMBL" id="KAL0953201.1"/>
    </source>
</evidence>
<sequence length="320" mass="34996">MPTIGNFSAWITVDGESAIEYDVAQEGHNTVTCWIPSKVGKEFVVHWKDSARLITTSGQVKIDGKGMGGKIMRQDLSPFARPVTANMAGFAKSTTEELPFIFSNTELTDDDSYLHDSGVAELGLIELSLCRATVTKPLIAPSYSVPSAVGKVHERMKKGGAHSVQLGKSKPVKCSFVQTQVLDSTPVAKFVFKYRPLDILQAQDIAPLSASAKRKATPEENDDNEDGEEGEDEDEDVKPDLAEDGSEDDAEAAELKALEERVNTLREKRANKANSAKRVKREHPPAGSSDEVIDLTSTTRRRVKQENRPVFLPGEVIDLT</sequence>
<gene>
    <name evidence="3" type="ORF">HGRIS_004456</name>
</gene>
<protein>
    <recommendedName>
        <fullName evidence="2">DUF7918 domain-containing protein</fullName>
    </recommendedName>
</protein>
<dbReference type="EMBL" id="JASNQZ010000008">
    <property type="protein sequence ID" value="KAL0953201.1"/>
    <property type="molecule type" value="Genomic_DNA"/>
</dbReference>
<accession>A0ABR3JD54</accession>
<feature type="compositionally biased region" description="Basic residues" evidence="1">
    <location>
        <begin position="271"/>
        <end position="281"/>
    </location>
</feature>
<feature type="compositionally biased region" description="Acidic residues" evidence="1">
    <location>
        <begin position="219"/>
        <end position="252"/>
    </location>
</feature>
<dbReference type="Proteomes" id="UP001556367">
    <property type="component" value="Unassembled WGS sequence"/>
</dbReference>
<dbReference type="Pfam" id="PF25534">
    <property type="entry name" value="DUF7918"/>
    <property type="match status" value="1"/>
</dbReference>
<comment type="caution">
    <text evidence="3">The sequence shown here is derived from an EMBL/GenBank/DDBJ whole genome shotgun (WGS) entry which is preliminary data.</text>
</comment>
<evidence type="ECO:0000256" key="1">
    <source>
        <dbReference type="SAM" id="MobiDB-lite"/>
    </source>
</evidence>
<feature type="domain" description="DUF7918" evidence="2">
    <location>
        <begin position="10"/>
        <end position="207"/>
    </location>
</feature>